<keyword evidence="5 8" id="KW-1133">Transmembrane helix</keyword>
<dbReference type="GO" id="GO:0022857">
    <property type="term" value="F:transmembrane transporter activity"/>
    <property type="evidence" value="ECO:0007669"/>
    <property type="project" value="InterPro"/>
</dbReference>
<evidence type="ECO:0000256" key="5">
    <source>
        <dbReference type="ARBA" id="ARBA00022989"/>
    </source>
</evidence>
<keyword evidence="4 8" id="KW-0812">Transmembrane</keyword>
<dbReference type="OrthoDB" id="6339427at2759"/>
<feature type="transmembrane region" description="Helical" evidence="8">
    <location>
        <begin position="273"/>
        <end position="293"/>
    </location>
</feature>
<feature type="transmembrane region" description="Helical" evidence="8">
    <location>
        <begin position="388"/>
        <end position="412"/>
    </location>
</feature>
<keyword evidence="10" id="KW-0762">Sugar transport</keyword>
<reference evidence="10 11" key="1">
    <citation type="submission" date="2019-09" db="EMBL/GenBank/DDBJ databases">
        <title>The hologenome of the rock-dwelling lichen Lasallia pustulata.</title>
        <authorList>
            <person name="Greshake Tzovaras B."/>
            <person name="Segers F."/>
            <person name="Bicker A."/>
            <person name="Dal Grande F."/>
            <person name="Otte J."/>
            <person name="Hankeln T."/>
            <person name="Schmitt I."/>
            <person name="Ebersberger I."/>
        </authorList>
    </citation>
    <scope>NUCLEOTIDE SEQUENCE [LARGE SCALE GENOMIC DNA]</scope>
    <source>
        <strain evidence="10">A1-1</strain>
    </source>
</reference>
<feature type="transmembrane region" description="Helical" evidence="8">
    <location>
        <begin position="244"/>
        <end position="267"/>
    </location>
</feature>
<evidence type="ECO:0000313" key="11">
    <source>
        <dbReference type="Proteomes" id="UP000324767"/>
    </source>
</evidence>
<feature type="transmembrane region" description="Helical" evidence="8">
    <location>
        <begin position="186"/>
        <end position="204"/>
    </location>
</feature>
<feature type="transmembrane region" description="Helical" evidence="8">
    <location>
        <begin position="432"/>
        <end position="453"/>
    </location>
</feature>
<organism evidence="10 11">
    <name type="scientific">Lasallia pustulata</name>
    <dbReference type="NCBI Taxonomy" id="136370"/>
    <lineage>
        <taxon>Eukaryota</taxon>
        <taxon>Fungi</taxon>
        <taxon>Dikarya</taxon>
        <taxon>Ascomycota</taxon>
        <taxon>Pezizomycotina</taxon>
        <taxon>Lecanoromycetes</taxon>
        <taxon>OSLEUM clade</taxon>
        <taxon>Umbilicariomycetidae</taxon>
        <taxon>Umbilicariales</taxon>
        <taxon>Umbilicariaceae</taxon>
        <taxon>Lasallia</taxon>
    </lineage>
</organism>
<feature type="region of interest" description="Disordered" evidence="7">
    <location>
        <begin position="1"/>
        <end position="23"/>
    </location>
</feature>
<feature type="domain" description="Major facilitator superfamily (MFS) profile" evidence="9">
    <location>
        <begin position="116"/>
        <end position="581"/>
    </location>
</feature>
<evidence type="ECO:0000256" key="6">
    <source>
        <dbReference type="ARBA" id="ARBA00023136"/>
    </source>
</evidence>
<evidence type="ECO:0000313" key="10">
    <source>
        <dbReference type="EMBL" id="KAA6411376.1"/>
    </source>
</evidence>
<dbReference type="PROSITE" id="PS50850">
    <property type="entry name" value="MFS"/>
    <property type="match status" value="1"/>
</dbReference>
<dbReference type="AlphaFoldDB" id="A0A5M8PP96"/>
<keyword evidence="3" id="KW-0813">Transport</keyword>
<dbReference type="GO" id="GO:0016020">
    <property type="term" value="C:membrane"/>
    <property type="evidence" value="ECO:0007669"/>
    <property type="project" value="UniProtKB-SubCell"/>
</dbReference>
<dbReference type="PANTHER" id="PTHR48020">
    <property type="entry name" value="PROTON MYO-INOSITOL COTRANSPORTER"/>
    <property type="match status" value="1"/>
</dbReference>
<dbReference type="Proteomes" id="UP000324767">
    <property type="component" value="Unassembled WGS sequence"/>
</dbReference>
<comment type="subcellular location">
    <subcellularLocation>
        <location evidence="1">Membrane</location>
        <topology evidence="1">Multi-pass membrane protein</topology>
    </subcellularLocation>
</comment>
<dbReference type="InterPro" id="IPR005828">
    <property type="entry name" value="MFS_sugar_transport-like"/>
</dbReference>
<sequence length="631" mass="71050">MDRPVPRIQDSSGRSQREDNRRTPYTYNVLSGMNHAELLKDVDNFAQQHNLADKRSILQTGALLAQDRFLYDQITTLKASSPGVYDSLYTPTIRDVQALRDEISNPWHHKKQIPRTIVLCSIGAAVQGWDQTAANGANLRWPSALNIPGGGNGALFGLVNAAPWMSAGLLGCWLSDPLNFYSGRRGCIFLGAIFCILPIIGSAFAQKWQHLLICRLLLGLGIGLKATTIPVYMAENSPKSIRGALVMTWQLCVAFGIFLGSSVNLIVPNHWRLQLGSALIPAVPLLVGIYFCPESPRWYIKKRRYQDAYRSLKRLRNTKLQAARDLYYIHKQLHDQKCATSRSIRRSFSARNATFHVRQTSRGLRSYLVRLWELFVVDRIRQATLASFTVMIAQQICGINIIAFYASTIFAYVSTGKPIAQNSNDQNPRPVLWYSFGYGIANFLFAFPALYTIDRWGRRTLLLITFPLLAMSLLVAGLCSLLSNHDIRIGLVATFVIIYTAIYSTGEGPVPFTYSAEVFPLSHREIGMSFAVATNFIFAAILSVTFPSMLDRFRPAGAFVFYASLNVIAFIMIFLLVPETRQRTLEDLDYIFDKPIKEFARESIQGLELHRAKNCKRFALSTPKITRRFTD</sequence>
<comment type="caution">
    <text evidence="10">The sequence shown here is derived from an EMBL/GenBank/DDBJ whole genome shotgun (WGS) entry which is preliminary data.</text>
</comment>
<dbReference type="GO" id="GO:0015798">
    <property type="term" value="P:myo-inositol transport"/>
    <property type="evidence" value="ECO:0007669"/>
    <property type="project" value="UniProtKB-ARBA"/>
</dbReference>
<dbReference type="InterPro" id="IPR005829">
    <property type="entry name" value="Sugar_transporter_CS"/>
</dbReference>
<gene>
    <name evidence="10" type="ORF">FRX48_04656</name>
</gene>
<feature type="transmembrane region" description="Helical" evidence="8">
    <location>
        <begin position="556"/>
        <end position="577"/>
    </location>
</feature>
<dbReference type="Gene3D" id="1.20.1250.20">
    <property type="entry name" value="MFS general substrate transporter like domains"/>
    <property type="match status" value="1"/>
</dbReference>
<accession>A0A5M8PP96</accession>
<evidence type="ECO:0000256" key="4">
    <source>
        <dbReference type="ARBA" id="ARBA00022692"/>
    </source>
</evidence>
<evidence type="ECO:0000256" key="3">
    <source>
        <dbReference type="ARBA" id="ARBA00022448"/>
    </source>
</evidence>
<dbReference type="PRINTS" id="PR00171">
    <property type="entry name" value="SUGRTRNSPORT"/>
</dbReference>
<evidence type="ECO:0000256" key="8">
    <source>
        <dbReference type="SAM" id="Phobius"/>
    </source>
</evidence>
<dbReference type="InterPro" id="IPR003663">
    <property type="entry name" value="Sugar/inositol_transpt"/>
</dbReference>
<dbReference type="FunFam" id="1.20.1250.20:FF:000474">
    <property type="entry name" value="Sugar transporter, putative"/>
    <property type="match status" value="1"/>
</dbReference>
<dbReference type="InterPro" id="IPR036259">
    <property type="entry name" value="MFS_trans_sf"/>
</dbReference>
<feature type="transmembrane region" description="Helical" evidence="8">
    <location>
        <begin position="460"/>
        <end position="483"/>
    </location>
</feature>
<comment type="similarity">
    <text evidence="2">Belongs to the major facilitator superfamily. Sugar transporter (TC 2.A.1.1) family.</text>
</comment>
<dbReference type="PROSITE" id="PS00217">
    <property type="entry name" value="SUGAR_TRANSPORT_2"/>
    <property type="match status" value="1"/>
</dbReference>
<feature type="transmembrane region" description="Helical" evidence="8">
    <location>
        <begin position="210"/>
        <end position="232"/>
    </location>
</feature>
<evidence type="ECO:0000256" key="2">
    <source>
        <dbReference type="ARBA" id="ARBA00010992"/>
    </source>
</evidence>
<evidence type="ECO:0000256" key="1">
    <source>
        <dbReference type="ARBA" id="ARBA00004141"/>
    </source>
</evidence>
<feature type="transmembrane region" description="Helical" evidence="8">
    <location>
        <begin position="526"/>
        <end position="550"/>
    </location>
</feature>
<dbReference type="PROSITE" id="PS00216">
    <property type="entry name" value="SUGAR_TRANSPORT_1"/>
    <property type="match status" value="1"/>
</dbReference>
<dbReference type="GO" id="GO:0015791">
    <property type="term" value="P:polyol transmembrane transport"/>
    <property type="evidence" value="ECO:0007669"/>
    <property type="project" value="UniProtKB-ARBA"/>
</dbReference>
<dbReference type="SUPFAM" id="SSF103473">
    <property type="entry name" value="MFS general substrate transporter"/>
    <property type="match status" value="1"/>
</dbReference>
<evidence type="ECO:0000259" key="9">
    <source>
        <dbReference type="PROSITE" id="PS50850"/>
    </source>
</evidence>
<proteinExistence type="inferred from homology"/>
<dbReference type="Pfam" id="PF00083">
    <property type="entry name" value="Sugar_tr"/>
    <property type="match status" value="1"/>
</dbReference>
<evidence type="ECO:0000256" key="7">
    <source>
        <dbReference type="SAM" id="MobiDB-lite"/>
    </source>
</evidence>
<protein>
    <submittedName>
        <fullName evidence="10">Sugar transporter</fullName>
    </submittedName>
</protein>
<feature type="transmembrane region" description="Helical" evidence="8">
    <location>
        <begin position="489"/>
        <end position="506"/>
    </location>
</feature>
<dbReference type="InterPro" id="IPR050814">
    <property type="entry name" value="Myo-inositol_Transporter"/>
</dbReference>
<dbReference type="InterPro" id="IPR020846">
    <property type="entry name" value="MFS_dom"/>
</dbReference>
<dbReference type="EMBL" id="VXIT01000007">
    <property type="protein sequence ID" value="KAA6411376.1"/>
    <property type="molecule type" value="Genomic_DNA"/>
</dbReference>
<dbReference type="PANTHER" id="PTHR48020:SF4">
    <property type="entry name" value="SYMPORT, PUTATIVE (AFU_ORTHOLOGUE AFUA_3G11790)-RELATED"/>
    <property type="match status" value="1"/>
</dbReference>
<name>A0A5M8PP96_9LECA</name>
<keyword evidence="6 8" id="KW-0472">Membrane</keyword>